<protein>
    <submittedName>
        <fullName evidence="3">Transcriptional regulator with XRE-family HTH domain</fullName>
    </submittedName>
</protein>
<dbReference type="CDD" id="cd00093">
    <property type="entry name" value="HTH_XRE"/>
    <property type="match status" value="1"/>
</dbReference>
<gene>
    <name evidence="3" type="ORF">ABH992_005501</name>
</gene>
<reference evidence="3 4" key="1">
    <citation type="submission" date="2024-07" db="EMBL/GenBank/DDBJ databases">
        <title>Genomic Encyclopedia of Type Strains, Phase V (KMG-V): Genome sequencing to study the core and pangenomes of soil and plant-associated prokaryotes.</title>
        <authorList>
            <person name="Whitman W."/>
        </authorList>
    </citation>
    <scope>NUCLEOTIDE SEQUENCE [LARGE SCALE GENOMIC DNA]</scope>
    <source>
        <strain evidence="3 4">USDA 222</strain>
    </source>
</reference>
<dbReference type="Proteomes" id="UP001565474">
    <property type="component" value="Unassembled WGS sequence"/>
</dbReference>
<dbReference type="InterPro" id="IPR001387">
    <property type="entry name" value="Cro/C1-type_HTH"/>
</dbReference>
<dbReference type="EMBL" id="JBGBZN010000002">
    <property type="protein sequence ID" value="MEY9473102.1"/>
    <property type="molecule type" value="Genomic_DNA"/>
</dbReference>
<dbReference type="RefSeq" id="WP_063710689.1">
    <property type="nucleotide sequence ID" value="NZ_JBGBYD010000002.1"/>
</dbReference>
<feature type="domain" description="HTH cro/C1-type" evidence="2">
    <location>
        <begin position="32"/>
        <end position="67"/>
    </location>
</feature>
<dbReference type="SMART" id="SM00530">
    <property type="entry name" value="HTH_XRE"/>
    <property type="match status" value="1"/>
</dbReference>
<sequence length="138" mass="15375">MDFRLFLGFPLNVNRGFWDPFMKDTSLLAAQIRAARAILGWSQAYLAEGASVNKSTIVDLESNRRMPHDITLMVVLDQLTAAGIDFIDDGVRIREWPLKPYVPVGIRQKEVRSAPPPPANAKAKSIKNLVSSRTGKKL</sequence>
<evidence type="ECO:0000256" key="1">
    <source>
        <dbReference type="SAM" id="MobiDB-lite"/>
    </source>
</evidence>
<organism evidence="3 4">
    <name type="scientific">Bradyrhizobium yuanmingense</name>
    <dbReference type="NCBI Taxonomy" id="108015"/>
    <lineage>
        <taxon>Bacteria</taxon>
        <taxon>Pseudomonadati</taxon>
        <taxon>Pseudomonadota</taxon>
        <taxon>Alphaproteobacteria</taxon>
        <taxon>Hyphomicrobiales</taxon>
        <taxon>Nitrobacteraceae</taxon>
        <taxon>Bradyrhizobium</taxon>
    </lineage>
</organism>
<dbReference type="Gene3D" id="1.10.260.40">
    <property type="entry name" value="lambda repressor-like DNA-binding domains"/>
    <property type="match status" value="1"/>
</dbReference>
<dbReference type="Pfam" id="PF01381">
    <property type="entry name" value="HTH_3"/>
    <property type="match status" value="1"/>
</dbReference>
<dbReference type="PROSITE" id="PS50943">
    <property type="entry name" value="HTH_CROC1"/>
    <property type="match status" value="1"/>
</dbReference>
<accession>A0ABV4GMD9</accession>
<evidence type="ECO:0000313" key="3">
    <source>
        <dbReference type="EMBL" id="MEY9473102.1"/>
    </source>
</evidence>
<feature type="region of interest" description="Disordered" evidence="1">
    <location>
        <begin position="109"/>
        <end position="138"/>
    </location>
</feature>
<dbReference type="InterPro" id="IPR010982">
    <property type="entry name" value="Lambda_DNA-bd_dom_sf"/>
</dbReference>
<feature type="compositionally biased region" description="Polar residues" evidence="1">
    <location>
        <begin position="128"/>
        <end position="138"/>
    </location>
</feature>
<evidence type="ECO:0000313" key="4">
    <source>
        <dbReference type="Proteomes" id="UP001565474"/>
    </source>
</evidence>
<keyword evidence="4" id="KW-1185">Reference proteome</keyword>
<dbReference type="SUPFAM" id="SSF47413">
    <property type="entry name" value="lambda repressor-like DNA-binding domains"/>
    <property type="match status" value="1"/>
</dbReference>
<comment type="caution">
    <text evidence="3">The sequence shown here is derived from an EMBL/GenBank/DDBJ whole genome shotgun (WGS) entry which is preliminary data.</text>
</comment>
<proteinExistence type="predicted"/>
<name>A0ABV4GMD9_9BRAD</name>
<evidence type="ECO:0000259" key="2">
    <source>
        <dbReference type="PROSITE" id="PS50943"/>
    </source>
</evidence>